<comment type="similarity">
    <text evidence="6">Belongs to the bacterial ring-hydroxylating dioxygenase ferredoxin component family.</text>
</comment>
<reference evidence="8 9" key="1">
    <citation type="submission" date="2014-03" db="EMBL/GenBank/DDBJ databases">
        <title>Bradyrhizobium valentinum sp. nov., isolated from effective nodules of Lupinus mariae-josephae, a lupine endemic of basic-lime soils in Eastern Spain.</title>
        <authorList>
            <person name="Duran D."/>
            <person name="Rey L."/>
            <person name="Navarro A."/>
            <person name="Busquets A."/>
            <person name="Imperial J."/>
            <person name="Ruiz-Argueso T."/>
        </authorList>
    </citation>
    <scope>NUCLEOTIDE SEQUENCE [LARGE SCALE GENOMIC DNA]</scope>
    <source>
        <strain evidence="8 9">Ro19</strain>
    </source>
</reference>
<dbReference type="EMBL" id="LLYA01000057">
    <property type="protein sequence ID" value="KRR28865.1"/>
    <property type="molecule type" value="Genomic_DNA"/>
</dbReference>
<dbReference type="PANTHER" id="PTHR21496:SF0">
    <property type="entry name" value="RIESKE DOMAIN-CONTAINING PROTEIN"/>
    <property type="match status" value="1"/>
</dbReference>
<dbReference type="GO" id="GO:0046872">
    <property type="term" value="F:metal ion binding"/>
    <property type="evidence" value="ECO:0007669"/>
    <property type="project" value="UniProtKB-KW"/>
</dbReference>
<dbReference type="OrthoDB" id="9794175at2"/>
<keyword evidence="3" id="KW-0408">Iron</keyword>
<proteinExistence type="inferred from homology"/>
<accession>A0A0R3N9S6</accession>
<keyword evidence="1" id="KW-0001">2Fe-2S</keyword>
<dbReference type="PROSITE" id="PS51296">
    <property type="entry name" value="RIESKE"/>
    <property type="match status" value="1"/>
</dbReference>
<feature type="domain" description="Rieske" evidence="7">
    <location>
        <begin position="10"/>
        <end position="105"/>
    </location>
</feature>
<dbReference type="InterPro" id="IPR036922">
    <property type="entry name" value="Rieske_2Fe-2S_sf"/>
</dbReference>
<evidence type="ECO:0000256" key="3">
    <source>
        <dbReference type="ARBA" id="ARBA00023004"/>
    </source>
</evidence>
<evidence type="ECO:0000256" key="1">
    <source>
        <dbReference type="ARBA" id="ARBA00022714"/>
    </source>
</evidence>
<keyword evidence="4" id="KW-0411">Iron-sulfur</keyword>
<evidence type="ECO:0000256" key="4">
    <source>
        <dbReference type="ARBA" id="ARBA00023014"/>
    </source>
</evidence>
<keyword evidence="9" id="KW-1185">Reference proteome</keyword>
<name>A0A0R3N9S6_9BRAD</name>
<organism evidence="8 9">
    <name type="scientific">Bradyrhizobium retamae</name>
    <dbReference type="NCBI Taxonomy" id="1300035"/>
    <lineage>
        <taxon>Bacteria</taxon>
        <taxon>Pseudomonadati</taxon>
        <taxon>Pseudomonadota</taxon>
        <taxon>Alphaproteobacteria</taxon>
        <taxon>Hyphomicrobiales</taxon>
        <taxon>Nitrobacteraceae</taxon>
        <taxon>Bradyrhizobium</taxon>
    </lineage>
</organism>
<dbReference type="AlphaFoldDB" id="A0A0R3N9S6"/>
<evidence type="ECO:0000256" key="6">
    <source>
        <dbReference type="ARBA" id="ARBA00038001"/>
    </source>
</evidence>
<protein>
    <submittedName>
        <fullName evidence="8">(2Fe-2S)-binding protein</fullName>
    </submittedName>
</protein>
<dbReference type="CDD" id="cd03467">
    <property type="entry name" value="Rieske"/>
    <property type="match status" value="1"/>
</dbReference>
<evidence type="ECO:0000256" key="2">
    <source>
        <dbReference type="ARBA" id="ARBA00022723"/>
    </source>
</evidence>
<dbReference type="SUPFAM" id="SSF50022">
    <property type="entry name" value="ISP domain"/>
    <property type="match status" value="1"/>
</dbReference>
<comment type="cofactor">
    <cofactor evidence="5">
        <name>[2Fe-2S] cluster</name>
        <dbReference type="ChEBI" id="CHEBI:190135"/>
    </cofactor>
</comment>
<dbReference type="GO" id="GO:0051537">
    <property type="term" value="F:2 iron, 2 sulfur cluster binding"/>
    <property type="evidence" value="ECO:0007669"/>
    <property type="project" value="UniProtKB-KW"/>
</dbReference>
<evidence type="ECO:0000259" key="7">
    <source>
        <dbReference type="PROSITE" id="PS51296"/>
    </source>
</evidence>
<evidence type="ECO:0000313" key="9">
    <source>
        <dbReference type="Proteomes" id="UP000052023"/>
    </source>
</evidence>
<keyword evidence="2" id="KW-0479">Metal-binding</keyword>
<sequence>MGMDAPSKEFALAGSLDELKLKGRLVVHGDHRPILVIYDRGRVFALDNRCPHMGFPLKRGSVEDGILTCHWHHARFDLESGCTFDLWADDVPICPVEVRNGDVWVKTTFTHADPAAHWRQQFANGLAHNLGLVIAKAIHGQLAAGVPQTEIVREVALFGAQNRDGWGVGLTILTALANILPLLPEEEAYLALFHGARRVAADCDGEATRRERSPLGSRPKPAALKRWLRRWTNVRHREAAERTLLTAIAAGLSPAELADVLFTAETERAFADTGHSLDFVNKAFECLDLIGWQHASALLPTIVGQMVAARGAEESTAWRQPIDLVALCEESTSELADLFAAGCCSRNWSGHAALAHELLGDDPARIVDALKEAIRAGAAPADLGQSLAYAAALRVARFGNANEHADWETAHHVFTYANAVQQALTRIGTANIDTHVTAVRGVLHGAMALYLARYLNVPPARIPGDGGEQLDDLPADPETIGAALLDAFDRQRQVDLAARLVARHLTLGHSPKALIATLAHAVLREDAGFHAYQMLEAGVRQFGAWGDTDEGRHILIAVARYLAAHSPTERASLQTADIARRLMRGGELHQEAGSS</sequence>
<comment type="caution">
    <text evidence="8">The sequence shown here is derived from an EMBL/GenBank/DDBJ whole genome shotgun (WGS) entry which is preliminary data.</text>
</comment>
<dbReference type="PANTHER" id="PTHR21496">
    <property type="entry name" value="FERREDOXIN-RELATED"/>
    <property type="match status" value="1"/>
</dbReference>
<gene>
    <name evidence="8" type="ORF">CQ13_18685</name>
</gene>
<dbReference type="Proteomes" id="UP000052023">
    <property type="component" value="Unassembled WGS sequence"/>
</dbReference>
<evidence type="ECO:0000313" key="8">
    <source>
        <dbReference type="EMBL" id="KRR28865.1"/>
    </source>
</evidence>
<dbReference type="Gene3D" id="2.102.10.10">
    <property type="entry name" value="Rieske [2Fe-2S] iron-sulphur domain"/>
    <property type="match status" value="1"/>
</dbReference>
<dbReference type="Pfam" id="PF00355">
    <property type="entry name" value="Rieske"/>
    <property type="match status" value="1"/>
</dbReference>
<evidence type="ECO:0000256" key="5">
    <source>
        <dbReference type="ARBA" id="ARBA00034078"/>
    </source>
</evidence>
<dbReference type="InterPro" id="IPR017941">
    <property type="entry name" value="Rieske_2Fe-2S"/>
</dbReference>